<sequence>MMTHIKKLTNLLLVTLILFGHNVGTPAIPRECVLNPDTLTQALPQDTLPELTVEKSVVEHKGKTDTYLITKEMRGDAREAGDILGKISGMHYNPLTKALSYLGSGNVKILVDSLERDDDYIKRLNPDRFIKVNITNFPSGKYSGYDVVVNLVTKPLYVGYDGVVIGETRIRPGHNNGKGRNISYWRGIVQATYTREKWNFAFSGYDNGGQEAERRWGEEVFPLNNYYRKNLKTDYSDPNYVSHSNTANFSLWTDYKISDSHSLSLGLFANPSFSKNVNRNMIISGIPEETATEELQTKRNSDHGSFARAAILQYRGKAGLWSIDASAQYTRTSVDRLSSVERSSFRIEDNRHLANDFVWGGIDLSRSFLDSRLGLTLSDHATWTRYTEKGIPDGNLLTSSKDFRNALTAGIQYNPAWNWGIGADIGFNIINSSYADGKSTNVTPRFGLNAMWSSSKVMVRLNYTASTFYPTLAQQQDFGRFTDSLIYSAGNPNLKPNLYHRISAMVNILRNLTISGEYCYSSNMIYNIAGTREGVRPDGINGYYVAFQPHNGRLSNWKANVTYNKTFNRKWTVSVSASVDGRRTVYENERKSRILPSYNWYLMYNSGRHAFQAYLSSSLESGLAISPQSVSWTRSDSYALSLVKFLFSHRLQIVAMWTMPIHMIKRSNRSELISKGYHRVSENDRYRRDDNQINLTLVWRFQGGSKTRSYSRRNESINIY</sequence>
<evidence type="ECO:0000313" key="2">
    <source>
        <dbReference type="Proteomes" id="UP000306319"/>
    </source>
</evidence>
<accession>A0AC61RE99</accession>
<name>A0AC61RE99_9BACT</name>
<organism evidence="1 2">
    <name type="scientific">Lepagella muris</name>
    <dbReference type="NCBI Taxonomy" id="3032870"/>
    <lineage>
        <taxon>Bacteria</taxon>
        <taxon>Pseudomonadati</taxon>
        <taxon>Bacteroidota</taxon>
        <taxon>Bacteroidia</taxon>
        <taxon>Bacteroidales</taxon>
        <taxon>Muribaculaceae</taxon>
        <taxon>Lepagella</taxon>
    </lineage>
</organism>
<gene>
    <name evidence="1" type="ORF">E5331_15065</name>
</gene>
<reference evidence="1" key="1">
    <citation type="submission" date="2019-04" db="EMBL/GenBank/DDBJ databases">
        <title>Microbes associate with the intestines of laboratory mice.</title>
        <authorList>
            <person name="Navarre W."/>
            <person name="Wong E."/>
            <person name="Huang K."/>
            <person name="Tropini C."/>
            <person name="Ng K."/>
            <person name="Yu B."/>
        </authorList>
    </citation>
    <scope>NUCLEOTIDE SEQUENCE</scope>
    <source>
        <strain evidence="1">NM04_E33</strain>
    </source>
</reference>
<evidence type="ECO:0000313" key="1">
    <source>
        <dbReference type="EMBL" id="TGY77382.1"/>
    </source>
</evidence>
<proteinExistence type="predicted"/>
<dbReference type="EMBL" id="SRYB01000026">
    <property type="protein sequence ID" value="TGY77382.1"/>
    <property type="molecule type" value="Genomic_DNA"/>
</dbReference>
<comment type="caution">
    <text evidence="1">The sequence shown here is derived from an EMBL/GenBank/DDBJ whole genome shotgun (WGS) entry which is preliminary data.</text>
</comment>
<keyword evidence="2" id="KW-1185">Reference proteome</keyword>
<protein>
    <submittedName>
        <fullName evidence="1">Uncharacterized protein</fullName>
    </submittedName>
</protein>
<dbReference type="Proteomes" id="UP000306319">
    <property type="component" value="Unassembled WGS sequence"/>
</dbReference>